<feature type="region of interest" description="Disordered" evidence="1">
    <location>
        <begin position="39"/>
        <end position="255"/>
    </location>
</feature>
<protein>
    <recommendedName>
        <fullName evidence="4">Killer cell lectin-like receptor subfamily G member 2</fullName>
    </recommendedName>
</protein>
<proteinExistence type="predicted"/>
<keyword evidence="2" id="KW-0812">Transmembrane</keyword>
<dbReference type="GeneTree" id="ENSGT00980000201175"/>
<feature type="transmembrane region" description="Helical" evidence="2">
    <location>
        <begin position="391"/>
        <end position="411"/>
    </location>
</feature>
<accession>A0A8C0DPP6</accession>
<evidence type="ECO:0000256" key="2">
    <source>
        <dbReference type="SAM" id="Phobius"/>
    </source>
</evidence>
<feature type="compositionally biased region" description="Low complexity" evidence="1">
    <location>
        <begin position="163"/>
        <end position="172"/>
    </location>
</feature>
<dbReference type="PANTHER" id="PTHR47606:SF1">
    <property type="entry name" value="KILLER CELL LECTIN-LIKE RECEPTOR SUBFAMILY G MEMBER 2"/>
    <property type="match status" value="1"/>
</dbReference>
<evidence type="ECO:0000256" key="1">
    <source>
        <dbReference type="SAM" id="MobiDB-lite"/>
    </source>
</evidence>
<dbReference type="PANTHER" id="PTHR47606">
    <property type="entry name" value="KILLER CELL LECTIN-LIKE RECEPTOR SUBFAMILY G MEMBER 2"/>
    <property type="match status" value="1"/>
</dbReference>
<keyword evidence="2" id="KW-1133">Transmembrane helix</keyword>
<feature type="compositionally biased region" description="Gly residues" evidence="1">
    <location>
        <begin position="68"/>
        <end position="77"/>
    </location>
</feature>
<reference evidence="3" key="1">
    <citation type="submission" date="2023-09" db="UniProtKB">
        <authorList>
            <consortium name="Ensembl"/>
        </authorList>
    </citation>
    <scope>IDENTIFICATION</scope>
</reference>
<evidence type="ECO:0000313" key="3">
    <source>
        <dbReference type="Ensembl" id="ENSBMSP00010021910.1"/>
    </source>
</evidence>
<keyword evidence="2" id="KW-0472">Membrane</keyword>
<dbReference type="InterPro" id="IPR043318">
    <property type="entry name" value="KLRG2"/>
</dbReference>
<feature type="compositionally biased region" description="Polar residues" evidence="1">
    <location>
        <begin position="54"/>
        <end position="65"/>
    </location>
</feature>
<feature type="region of interest" description="Disordered" evidence="1">
    <location>
        <begin position="295"/>
        <end position="321"/>
    </location>
</feature>
<evidence type="ECO:0008006" key="4">
    <source>
        <dbReference type="Google" id="ProtNLM"/>
    </source>
</evidence>
<dbReference type="Ensembl" id="ENSBMST00010024154.1">
    <property type="protein sequence ID" value="ENSBMSP00010021910.1"/>
    <property type="gene ID" value="ENSBMSG00010015939.1"/>
</dbReference>
<feature type="compositionally biased region" description="Pro residues" evidence="1">
    <location>
        <begin position="191"/>
        <end position="204"/>
    </location>
</feature>
<feature type="region of interest" description="Disordered" evidence="1">
    <location>
        <begin position="441"/>
        <end position="466"/>
    </location>
</feature>
<sequence length="556" mass="57610">MGRARDKEERRVCALGSPLPVSRLFLGNPSARPFCPSLFLAPSEGEAGGLKGRGQQNPSHSQSQRGPWLGGGSGCGDGEGRGLTTSSDPSEPIPTREAKLTPYLGPGAPRSASLGCSANKMEGARASGEDQAGAGFPVEPLGSRVPELEQPQVPAEERRPESPESSPSLAPAVKEEAGAGQDLSRGKKLPSPRPAPLRLLPPSPGYSAFRRKESASPQPPSPGPAAAEQPRDGETPGAEQMLRAAPGEPARGAWAPVEVQVDVRVKSVGAAGGSRAPSPAPSTRFLTVPVPESPAFSRHASPAHPLLRRTPSPGGTWSRGTPLAAAQMERGLDAEGWAGPAEGRAESPGSPTCRCRCKENAVLHAEMDGDKKLSRVIKLIGLPMYMRSLRWALAVMAVLLAVSTVAIVALASKAGLPEQIPSHQVLLGGGPTRPPGLALDRWDPSATPATPGGRPARAGSRLRGPGGRQVRGFGLCLPQTLGLRQGGQVTWVLPALSLLGEARLRAGAASPRTQASRSARSAQWPCLGEAGSGLLAQGDRICGEGDLLRPRGWVPI</sequence>
<name>A0A8C0DPP6_BALMU</name>
<dbReference type="AlphaFoldDB" id="A0A8C0DPP6"/>
<organism evidence="3">
    <name type="scientific">Balaenoptera musculus</name>
    <name type="common">Blue whale</name>
    <dbReference type="NCBI Taxonomy" id="9771"/>
    <lineage>
        <taxon>Eukaryota</taxon>
        <taxon>Metazoa</taxon>
        <taxon>Chordata</taxon>
        <taxon>Craniata</taxon>
        <taxon>Vertebrata</taxon>
        <taxon>Euteleostomi</taxon>
        <taxon>Mammalia</taxon>
        <taxon>Eutheria</taxon>
        <taxon>Laurasiatheria</taxon>
        <taxon>Artiodactyla</taxon>
        <taxon>Whippomorpha</taxon>
        <taxon>Cetacea</taxon>
        <taxon>Mysticeti</taxon>
        <taxon>Balaenopteridae</taxon>
        <taxon>Balaenoptera</taxon>
    </lineage>
</organism>